<name>A0A2M4C6H1_9DIPT</name>
<sequence>MVTLLISLLLLLLLLLELLQLTRAEVHTAWWCVYKSWCCLQRGGSWKEYWLYARRTSCCAGRPCHGHCCPNKIQLVRWYSNRYLRDLACRRNEVLDELQWLIYGWYGGCRAGSACTAATTVTGNSTRVEETDRLQALRGFLLS</sequence>
<accession>A0A2M4C6H1</accession>
<protein>
    <submittedName>
        <fullName evidence="2">Putative secreted protein</fullName>
    </submittedName>
</protein>
<feature type="chain" id="PRO_5014785714" evidence="1">
    <location>
        <begin position="25"/>
        <end position="143"/>
    </location>
</feature>
<organism evidence="2">
    <name type="scientific">Anopheles marajoara</name>
    <dbReference type="NCBI Taxonomy" id="58244"/>
    <lineage>
        <taxon>Eukaryota</taxon>
        <taxon>Metazoa</taxon>
        <taxon>Ecdysozoa</taxon>
        <taxon>Arthropoda</taxon>
        <taxon>Hexapoda</taxon>
        <taxon>Insecta</taxon>
        <taxon>Pterygota</taxon>
        <taxon>Neoptera</taxon>
        <taxon>Endopterygota</taxon>
        <taxon>Diptera</taxon>
        <taxon>Nematocera</taxon>
        <taxon>Culicoidea</taxon>
        <taxon>Culicidae</taxon>
        <taxon>Anophelinae</taxon>
        <taxon>Anopheles</taxon>
    </lineage>
</organism>
<feature type="signal peptide" evidence="1">
    <location>
        <begin position="1"/>
        <end position="24"/>
    </location>
</feature>
<dbReference type="AlphaFoldDB" id="A0A2M4C6H1"/>
<keyword evidence="1" id="KW-0732">Signal</keyword>
<reference evidence="2" key="1">
    <citation type="submission" date="2018-01" db="EMBL/GenBank/DDBJ databases">
        <title>An insight into the sialome of Amazonian anophelines.</title>
        <authorList>
            <person name="Ribeiro J.M."/>
            <person name="Scarpassa V."/>
            <person name="Calvo E."/>
        </authorList>
    </citation>
    <scope>NUCLEOTIDE SEQUENCE</scope>
    <source>
        <tissue evidence="2">Salivary glands</tissue>
    </source>
</reference>
<evidence type="ECO:0000313" key="2">
    <source>
        <dbReference type="EMBL" id="MBW60932.1"/>
    </source>
</evidence>
<proteinExistence type="predicted"/>
<dbReference type="EMBL" id="GGFJ01011791">
    <property type="protein sequence ID" value="MBW60932.1"/>
    <property type="molecule type" value="Transcribed_RNA"/>
</dbReference>
<evidence type="ECO:0000256" key="1">
    <source>
        <dbReference type="SAM" id="SignalP"/>
    </source>
</evidence>